<dbReference type="EC" id="3.6.1.41" evidence="5"/>
<dbReference type="EMBL" id="LR134313">
    <property type="protein sequence ID" value="VEF01578.1"/>
    <property type="molecule type" value="Genomic_DNA"/>
</dbReference>
<dbReference type="InterPro" id="IPR004617">
    <property type="entry name" value="ApaH"/>
</dbReference>
<dbReference type="Gene3D" id="3.60.21.10">
    <property type="match status" value="1"/>
</dbReference>
<protein>
    <recommendedName>
        <fullName evidence="5">Bis(5'-nucleosyl)-tetraphosphatase, symmetrical</fullName>
        <ecNumber evidence="5">3.6.1.41</ecNumber>
    </recommendedName>
    <alternativeName>
        <fullName evidence="5">Ap4A hydrolase</fullName>
    </alternativeName>
    <alternativeName>
        <fullName evidence="5">Diadenosine 5',5'''-P1,P4-tetraphosphate pyrophosphohydrolase</fullName>
    </alternativeName>
    <alternativeName>
        <fullName evidence="5">Diadenosine tetraphosphatase</fullName>
    </alternativeName>
</protein>
<dbReference type="RefSeq" id="WP_085416461.1">
    <property type="nucleotide sequence ID" value="NZ_CAUJPY010000006.1"/>
</dbReference>
<proteinExistence type="inferred from homology"/>
<keyword evidence="8" id="KW-1185">Reference proteome</keyword>
<dbReference type="CDD" id="cd07422">
    <property type="entry name" value="MPP_ApaH"/>
    <property type="match status" value="1"/>
</dbReference>
<dbReference type="NCBIfam" id="TIGR00668">
    <property type="entry name" value="apaH"/>
    <property type="match status" value="1"/>
</dbReference>
<comment type="similarity">
    <text evidence="2 5">Belongs to the Ap4A hydrolase family.</text>
</comment>
<dbReference type="PANTHER" id="PTHR40942:SF4">
    <property type="entry name" value="CYTOCHROME C5"/>
    <property type="match status" value="1"/>
</dbReference>
<dbReference type="PANTHER" id="PTHR40942">
    <property type="match status" value="1"/>
</dbReference>
<evidence type="ECO:0000313" key="7">
    <source>
        <dbReference type="EMBL" id="VEF01578.1"/>
    </source>
</evidence>
<reference evidence="7 8" key="1">
    <citation type="submission" date="2018-12" db="EMBL/GenBank/DDBJ databases">
        <authorList>
            <consortium name="Pathogen Informatics"/>
        </authorList>
    </citation>
    <scope>NUCLEOTIDE SEQUENCE [LARGE SCALE GENOMIC DNA]</scope>
    <source>
        <strain evidence="7 8">NCTC10296</strain>
    </source>
</reference>
<dbReference type="PIRSF" id="PIRSF000903">
    <property type="entry name" value="B5n-ttraPtase_sm"/>
    <property type="match status" value="1"/>
</dbReference>
<evidence type="ECO:0000256" key="1">
    <source>
        <dbReference type="ARBA" id="ARBA00003413"/>
    </source>
</evidence>
<comment type="catalytic activity">
    <reaction evidence="4 5">
        <text>P(1),P(4)-bis(5'-adenosyl) tetraphosphate + H2O = 2 ADP + 2 H(+)</text>
        <dbReference type="Rhea" id="RHEA:24252"/>
        <dbReference type="ChEBI" id="CHEBI:15377"/>
        <dbReference type="ChEBI" id="CHEBI:15378"/>
        <dbReference type="ChEBI" id="CHEBI:58141"/>
        <dbReference type="ChEBI" id="CHEBI:456216"/>
        <dbReference type="EC" id="3.6.1.41"/>
    </reaction>
</comment>
<evidence type="ECO:0000256" key="3">
    <source>
        <dbReference type="ARBA" id="ARBA00022801"/>
    </source>
</evidence>
<dbReference type="InterPro" id="IPR004843">
    <property type="entry name" value="Calcineurin-like_PHP"/>
</dbReference>
<evidence type="ECO:0000256" key="4">
    <source>
        <dbReference type="ARBA" id="ARBA00049417"/>
    </source>
</evidence>
<sequence length="275" mass="31080">MAHYAIGDIQGCYQELQLLLQKINFNHGTDTLWLVGDIVNRGPQSLKVLQFCMRHESSVQMVLGNHDLHLLALMYGYGKLKRSDTLAEILNHADSQTMRDWLRAQPLMRQSEHYVLTHAGLLPQWTIPTAQQLADEVAQELAGNHARDYFANMYGNAPKAWSAELSGYERLRFITNVFTRMRALTFNNELDYDFKGGPADMPNGLRAWFEAPGRLNTDRTILFGHWSTLGYIDTKHVIALDTGALWGGHLTAVNLANRSITQVASLKGLDWLKTV</sequence>
<organism evidence="7 8">
    <name type="scientific">Neisseria canis</name>
    <dbReference type="NCBI Taxonomy" id="493"/>
    <lineage>
        <taxon>Bacteria</taxon>
        <taxon>Pseudomonadati</taxon>
        <taxon>Pseudomonadota</taxon>
        <taxon>Betaproteobacteria</taxon>
        <taxon>Neisseriales</taxon>
        <taxon>Neisseriaceae</taxon>
        <taxon>Neisseria</taxon>
    </lineage>
</organism>
<dbReference type="Proteomes" id="UP000279284">
    <property type="component" value="Chromosome"/>
</dbReference>
<evidence type="ECO:0000313" key="8">
    <source>
        <dbReference type="Proteomes" id="UP000279284"/>
    </source>
</evidence>
<comment type="function">
    <text evidence="1 5">Hydrolyzes diadenosine 5',5'''-P1,P4-tetraphosphate to yield ADP.</text>
</comment>
<keyword evidence="3 5" id="KW-0378">Hydrolase</keyword>
<accession>A0A1X3CYM1</accession>
<name>A0A1X3CYM1_9NEIS</name>
<dbReference type="SUPFAM" id="SSF56300">
    <property type="entry name" value="Metallo-dependent phosphatases"/>
    <property type="match status" value="1"/>
</dbReference>
<dbReference type="InterPro" id="IPR029052">
    <property type="entry name" value="Metallo-depent_PP-like"/>
</dbReference>
<dbReference type="Pfam" id="PF00149">
    <property type="entry name" value="Metallophos"/>
    <property type="match status" value="1"/>
</dbReference>
<dbReference type="AlphaFoldDB" id="A0A1X3CYM1"/>
<feature type="domain" description="Calcineurin-like phosphoesterase" evidence="6">
    <location>
        <begin position="5"/>
        <end position="122"/>
    </location>
</feature>
<evidence type="ECO:0000259" key="6">
    <source>
        <dbReference type="Pfam" id="PF00149"/>
    </source>
</evidence>
<dbReference type="KEGG" id="nci:NCTC10296_01369"/>
<evidence type="ECO:0000256" key="5">
    <source>
        <dbReference type="HAMAP-Rule" id="MF_00199"/>
    </source>
</evidence>
<dbReference type="STRING" id="493.BWD07_05980"/>
<dbReference type="NCBIfam" id="NF001204">
    <property type="entry name" value="PRK00166.1"/>
    <property type="match status" value="1"/>
</dbReference>
<gene>
    <name evidence="7" type="primary">apaH_2</name>
    <name evidence="5" type="synonym">apaH</name>
    <name evidence="7" type="ORF">NCTC10296_01369</name>
</gene>
<dbReference type="HAMAP" id="MF_00199">
    <property type="entry name" value="ApaH"/>
    <property type="match status" value="1"/>
</dbReference>
<evidence type="ECO:0000256" key="2">
    <source>
        <dbReference type="ARBA" id="ARBA00005419"/>
    </source>
</evidence>
<dbReference type="GO" id="GO:0008803">
    <property type="term" value="F:bis(5'-nucleosyl)-tetraphosphatase (symmetrical) activity"/>
    <property type="evidence" value="ECO:0007669"/>
    <property type="project" value="UniProtKB-UniRule"/>
</dbReference>